<gene>
    <name evidence="3" type="ORF">BT63DRAFT_126211</name>
</gene>
<keyword evidence="2" id="KW-0472">Membrane</keyword>
<evidence type="ECO:0000256" key="2">
    <source>
        <dbReference type="SAM" id="Phobius"/>
    </source>
</evidence>
<evidence type="ECO:0008006" key="5">
    <source>
        <dbReference type="Google" id="ProtNLM"/>
    </source>
</evidence>
<sequence length="474" mass="52509">MDFPDHDKGEKTPLLTSNPKKNPQAPVRTQAAQQCLAKLLSISLAISFLTFVCILLYAWPYQSSPSRAPPYRPEKPLIPFPTCPGSKHIITHIDKFLNPRRLLINESITDPNVRSKIHLARGAETQDADIIVETQIGSQSIHNYNPLQLTRTENGLLIASDENQDRDDPLRHPACTQVAIIAYINPRIERMNLLEITTVASSIELAHGVKLETDQLMLSSSEKDIAWADAPDCVTGQYAAIHNLQVSTRNGTIFGNWALDASMKMNSHSGNIKIDLIPYNWSYGPYTAGNINVKSTSGNIDIRTPFLLETPSQRKYMTSIRSNTGDITGEIVHGSETNITTKAGSIEMVMLPYNVYPDHRSQIRTKSGGRTTLRILVPIKDSYWSSHVMNRTLSRHETGDGNFWVQYPAEWLGNLRGKTDNGTISLRGSFDDKKDISNSNHTEAISARKGQGGSDLRFKVGSGNAELIIGTSFG</sequence>
<evidence type="ECO:0000313" key="3">
    <source>
        <dbReference type="EMBL" id="KAF2663396.1"/>
    </source>
</evidence>
<dbReference type="AlphaFoldDB" id="A0A6A6TVB6"/>
<feature type="compositionally biased region" description="Basic and acidic residues" evidence="1">
    <location>
        <begin position="1"/>
        <end position="11"/>
    </location>
</feature>
<reference evidence="3" key="1">
    <citation type="journal article" date="2020" name="Stud. Mycol.">
        <title>101 Dothideomycetes genomes: a test case for predicting lifestyles and emergence of pathogens.</title>
        <authorList>
            <person name="Haridas S."/>
            <person name="Albert R."/>
            <person name="Binder M."/>
            <person name="Bloem J."/>
            <person name="Labutti K."/>
            <person name="Salamov A."/>
            <person name="Andreopoulos B."/>
            <person name="Baker S."/>
            <person name="Barry K."/>
            <person name="Bills G."/>
            <person name="Bluhm B."/>
            <person name="Cannon C."/>
            <person name="Castanera R."/>
            <person name="Culley D."/>
            <person name="Daum C."/>
            <person name="Ezra D."/>
            <person name="Gonzalez J."/>
            <person name="Henrissat B."/>
            <person name="Kuo A."/>
            <person name="Liang C."/>
            <person name="Lipzen A."/>
            <person name="Lutzoni F."/>
            <person name="Magnuson J."/>
            <person name="Mondo S."/>
            <person name="Nolan M."/>
            <person name="Ohm R."/>
            <person name="Pangilinan J."/>
            <person name="Park H.-J."/>
            <person name="Ramirez L."/>
            <person name="Alfaro M."/>
            <person name="Sun H."/>
            <person name="Tritt A."/>
            <person name="Yoshinaga Y."/>
            <person name="Zwiers L.-H."/>
            <person name="Turgeon B."/>
            <person name="Goodwin S."/>
            <person name="Spatafora J."/>
            <person name="Crous P."/>
            <person name="Grigoriev I."/>
        </authorList>
    </citation>
    <scope>NUCLEOTIDE SEQUENCE</scope>
    <source>
        <strain evidence="3">CBS 115976</strain>
    </source>
</reference>
<keyword evidence="2" id="KW-1133">Transmembrane helix</keyword>
<dbReference type="Proteomes" id="UP000799302">
    <property type="component" value="Unassembled WGS sequence"/>
</dbReference>
<proteinExistence type="predicted"/>
<dbReference type="OrthoDB" id="3539644at2759"/>
<evidence type="ECO:0000256" key="1">
    <source>
        <dbReference type="SAM" id="MobiDB-lite"/>
    </source>
</evidence>
<accession>A0A6A6TVB6</accession>
<keyword evidence="4" id="KW-1185">Reference proteome</keyword>
<evidence type="ECO:0000313" key="4">
    <source>
        <dbReference type="Proteomes" id="UP000799302"/>
    </source>
</evidence>
<feature type="transmembrane region" description="Helical" evidence="2">
    <location>
        <begin position="39"/>
        <end position="59"/>
    </location>
</feature>
<name>A0A6A6TVB6_9PEZI</name>
<dbReference type="EMBL" id="MU004246">
    <property type="protein sequence ID" value="KAF2663396.1"/>
    <property type="molecule type" value="Genomic_DNA"/>
</dbReference>
<organism evidence="3 4">
    <name type="scientific">Microthyrium microscopicum</name>
    <dbReference type="NCBI Taxonomy" id="703497"/>
    <lineage>
        <taxon>Eukaryota</taxon>
        <taxon>Fungi</taxon>
        <taxon>Dikarya</taxon>
        <taxon>Ascomycota</taxon>
        <taxon>Pezizomycotina</taxon>
        <taxon>Dothideomycetes</taxon>
        <taxon>Dothideomycetes incertae sedis</taxon>
        <taxon>Microthyriales</taxon>
        <taxon>Microthyriaceae</taxon>
        <taxon>Microthyrium</taxon>
    </lineage>
</organism>
<protein>
    <recommendedName>
        <fullName evidence="5">Adhesin domain-containing protein</fullName>
    </recommendedName>
</protein>
<keyword evidence="2" id="KW-0812">Transmembrane</keyword>
<feature type="region of interest" description="Disordered" evidence="1">
    <location>
        <begin position="1"/>
        <end position="26"/>
    </location>
</feature>